<protein>
    <submittedName>
        <fullName evidence="1">Uncharacterized protein</fullName>
    </submittedName>
</protein>
<comment type="caution">
    <text evidence="1">The sequence shown here is derived from an EMBL/GenBank/DDBJ whole genome shotgun (WGS) entry which is preliminary data.</text>
</comment>
<evidence type="ECO:0000313" key="1">
    <source>
        <dbReference type="EMBL" id="KAF2558930.1"/>
    </source>
</evidence>
<sequence length="88" mass="9703">MKLTNTFSKEFTIEIAAGRIGKQSSKQRVLNGELIPLFKIEFMFVFTHPIISLLLTANSVSALGGRVTTPHLGREALTFECLAPVLLK</sequence>
<evidence type="ECO:0000313" key="2">
    <source>
        <dbReference type="Proteomes" id="UP000712281"/>
    </source>
</evidence>
<name>A0A8S9HPB7_BRACR</name>
<proteinExistence type="predicted"/>
<reference evidence="1" key="1">
    <citation type="submission" date="2019-12" db="EMBL/GenBank/DDBJ databases">
        <title>Genome sequencing and annotation of Brassica cretica.</title>
        <authorList>
            <person name="Studholme D.J."/>
            <person name="Sarris P.F."/>
        </authorList>
    </citation>
    <scope>NUCLEOTIDE SEQUENCE</scope>
    <source>
        <strain evidence="1">PFS-001/15</strain>
        <tissue evidence="1">Leaf</tissue>
    </source>
</reference>
<dbReference type="AlphaFoldDB" id="A0A8S9HPB7"/>
<organism evidence="1 2">
    <name type="scientific">Brassica cretica</name>
    <name type="common">Mustard</name>
    <dbReference type="NCBI Taxonomy" id="69181"/>
    <lineage>
        <taxon>Eukaryota</taxon>
        <taxon>Viridiplantae</taxon>
        <taxon>Streptophyta</taxon>
        <taxon>Embryophyta</taxon>
        <taxon>Tracheophyta</taxon>
        <taxon>Spermatophyta</taxon>
        <taxon>Magnoliopsida</taxon>
        <taxon>eudicotyledons</taxon>
        <taxon>Gunneridae</taxon>
        <taxon>Pentapetalae</taxon>
        <taxon>rosids</taxon>
        <taxon>malvids</taxon>
        <taxon>Brassicales</taxon>
        <taxon>Brassicaceae</taxon>
        <taxon>Brassiceae</taxon>
        <taxon>Brassica</taxon>
    </lineage>
</organism>
<dbReference type="Proteomes" id="UP000712281">
    <property type="component" value="Unassembled WGS sequence"/>
</dbReference>
<dbReference type="EMBL" id="QGKW02001940">
    <property type="protein sequence ID" value="KAF2558930.1"/>
    <property type="molecule type" value="Genomic_DNA"/>
</dbReference>
<accession>A0A8S9HPB7</accession>
<gene>
    <name evidence="1" type="ORF">F2Q68_00018342</name>
</gene>